<dbReference type="OrthoDB" id="8853840at2"/>
<dbReference type="Proteomes" id="UP000267418">
    <property type="component" value="Unassembled WGS sequence"/>
</dbReference>
<reference evidence="1 2" key="1">
    <citation type="submission" date="2018-12" db="EMBL/GenBank/DDBJ databases">
        <title>The genome of Variovorax gossypii DSM 100435.</title>
        <authorList>
            <person name="Gao J."/>
            <person name="Sun J."/>
        </authorList>
    </citation>
    <scope>NUCLEOTIDE SEQUENCE [LARGE SCALE GENOMIC DNA]</scope>
    <source>
        <strain evidence="1 2">DSM 100435</strain>
    </source>
</reference>
<evidence type="ECO:0000313" key="2">
    <source>
        <dbReference type="Proteomes" id="UP000267418"/>
    </source>
</evidence>
<protein>
    <submittedName>
        <fullName evidence="1">Uncharacterized protein</fullName>
    </submittedName>
</protein>
<name>A0A431TIR4_9BURK</name>
<gene>
    <name evidence="1" type="ORF">EJP69_18575</name>
</gene>
<evidence type="ECO:0000313" key="1">
    <source>
        <dbReference type="EMBL" id="RTQ33509.1"/>
    </source>
</evidence>
<accession>A0A431TIR4</accession>
<keyword evidence="2" id="KW-1185">Reference proteome</keyword>
<proteinExistence type="predicted"/>
<dbReference type="AlphaFoldDB" id="A0A431TIR4"/>
<dbReference type="EMBL" id="RXOE01000004">
    <property type="protein sequence ID" value="RTQ33509.1"/>
    <property type="molecule type" value="Genomic_DNA"/>
</dbReference>
<comment type="caution">
    <text evidence="1">The sequence shown here is derived from an EMBL/GenBank/DDBJ whole genome shotgun (WGS) entry which is preliminary data.</text>
</comment>
<dbReference type="RefSeq" id="WP_093198102.1">
    <property type="nucleotide sequence ID" value="NZ_RXOE01000004.1"/>
</dbReference>
<organism evidence="1 2">
    <name type="scientific">Variovorax gossypii</name>
    <dbReference type="NCBI Taxonomy" id="1679495"/>
    <lineage>
        <taxon>Bacteria</taxon>
        <taxon>Pseudomonadati</taxon>
        <taxon>Pseudomonadota</taxon>
        <taxon>Betaproteobacteria</taxon>
        <taxon>Burkholderiales</taxon>
        <taxon>Comamonadaceae</taxon>
        <taxon>Variovorax</taxon>
    </lineage>
</organism>
<sequence length="85" mass="9522">MRPSAHETVVRSISGQPELRHHVTQVREWRIERTMDADGFVLSITGSDGASQSFFVATADADDIGEVLRRQAVWVDRPQGAMKEQ</sequence>